<dbReference type="Proteomes" id="UP000281094">
    <property type="component" value="Unassembled WGS sequence"/>
</dbReference>
<dbReference type="GO" id="GO:0020037">
    <property type="term" value="F:heme binding"/>
    <property type="evidence" value="ECO:0007669"/>
    <property type="project" value="InterPro"/>
</dbReference>
<dbReference type="Gene3D" id="1.10.760.10">
    <property type="entry name" value="Cytochrome c-like domain"/>
    <property type="match status" value="1"/>
</dbReference>
<accession>A0A3L7J8K1</accession>
<dbReference type="Pfam" id="PF00034">
    <property type="entry name" value="Cytochrom_C"/>
    <property type="match status" value="1"/>
</dbReference>
<organism evidence="6 7">
    <name type="scientific">Notoacmeibacter ruber</name>
    <dbReference type="NCBI Taxonomy" id="2670375"/>
    <lineage>
        <taxon>Bacteria</taxon>
        <taxon>Pseudomonadati</taxon>
        <taxon>Pseudomonadota</taxon>
        <taxon>Alphaproteobacteria</taxon>
        <taxon>Hyphomicrobiales</taxon>
        <taxon>Notoacmeibacteraceae</taxon>
        <taxon>Notoacmeibacter</taxon>
    </lineage>
</organism>
<name>A0A3L7J8K1_9HYPH</name>
<comment type="caution">
    <text evidence="6">The sequence shown here is derived from an EMBL/GenBank/DDBJ whole genome shotgun (WGS) entry which is preliminary data.</text>
</comment>
<keyword evidence="1 4" id="KW-0349">Heme</keyword>
<dbReference type="InterPro" id="IPR009056">
    <property type="entry name" value="Cyt_c-like_dom"/>
</dbReference>
<evidence type="ECO:0000256" key="3">
    <source>
        <dbReference type="ARBA" id="ARBA00023004"/>
    </source>
</evidence>
<keyword evidence="2 4" id="KW-0479">Metal-binding</keyword>
<gene>
    <name evidence="6" type="ORF">D8780_00730</name>
</gene>
<dbReference type="PROSITE" id="PS51007">
    <property type="entry name" value="CYTC"/>
    <property type="match status" value="1"/>
</dbReference>
<proteinExistence type="predicted"/>
<keyword evidence="7" id="KW-1185">Reference proteome</keyword>
<reference evidence="6 7" key="1">
    <citation type="submission" date="2018-10" db="EMBL/GenBank/DDBJ databases">
        <title>Notoacmeibacter sp. M2BS9Y-3-1, whole genome shotgun sequence.</title>
        <authorList>
            <person name="Tuo L."/>
        </authorList>
    </citation>
    <scope>NUCLEOTIDE SEQUENCE [LARGE SCALE GENOMIC DNA]</scope>
    <source>
        <strain evidence="6 7">M2BS9Y-3-1</strain>
    </source>
</reference>
<evidence type="ECO:0000256" key="2">
    <source>
        <dbReference type="ARBA" id="ARBA00022723"/>
    </source>
</evidence>
<evidence type="ECO:0000256" key="1">
    <source>
        <dbReference type="ARBA" id="ARBA00022617"/>
    </source>
</evidence>
<sequence length="136" mass="14625">MSRKFVMVLAALFVVLVGGWFVFFGQAPSDGGEEQASLVIPTLSGEQLKGKALFDRNCASCHGESGVGTDQGPPFIHPIYEPGHHGDQAFLLAAQNGVRAHHWRFGNMPPVAGVGQSEVRKIVAYVRAVQRANGIR</sequence>
<protein>
    <submittedName>
        <fullName evidence="6">Cytochrome c</fullName>
    </submittedName>
</protein>
<evidence type="ECO:0000313" key="6">
    <source>
        <dbReference type="EMBL" id="RLQ86946.1"/>
    </source>
</evidence>
<dbReference type="AlphaFoldDB" id="A0A3L7J8K1"/>
<evidence type="ECO:0000313" key="7">
    <source>
        <dbReference type="Proteomes" id="UP000281094"/>
    </source>
</evidence>
<dbReference type="GO" id="GO:0046872">
    <property type="term" value="F:metal ion binding"/>
    <property type="evidence" value="ECO:0007669"/>
    <property type="project" value="UniProtKB-KW"/>
</dbReference>
<evidence type="ECO:0000256" key="4">
    <source>
        <dbReference type="PROSITE-ProRule" id="PRU00433"/>
    </source>
</evidence>
<evidence type="ECO:0000259" key="5">
    <source>
        <dbReference type="PROSITE" id="PS51007"/>
    </source>
</evidence>
<keyword evidence="3 4" id="KW-0408">Iron</keyword>
<dbReference type="EMBL" id="RCWN01000001">
    <property type="protein sequence ID" value="RLQ86946.1"/>
    <property type="molecule type" value="Genomic_DNA"/>
</dbReference>
<feature type="domain" description="Cytochrome c" evidence="5">
    <location>
        <begin position="45"/>
        <end position="130"/>
    </location>
</feature>
<dbReference type="SUPFAM" id="SSF46626">
    <property type="entry name" value="Cytochrome c"/>
    <property type="match status" value="1"/>
</dbReference>
<dbReference type="GO" id="GO:0009055">
    <property type="term" value="F:electron transfer activity"/>
    <property type="evidence" value="ECO:0007669"/>
    <property type="project" value="InterPro"/>
</dbReference>
<dbReference type="InterPro" id="IPR036909">
    <property type="entry name" value="Cyt_c-like_dom_sf"/>
</dbReference>
<dbReference type="RefSeq" id="WP_121643915.1">
    <property type="nucleotide sequence ID" value="NZ_RCWN01000001.1"/>
</dbReference>